<dbReference type="Proteomes" id="UP001652621">
    <property type="component" value="Unplaced"/>
</dbReference>
<sequence>MSEFQERDSGWALSKILWLELNLNKSAPIKGSQYINTPKSLRHKKACWNLKNNDKFCFKWCLIAAMDSTPNRNPTRTSSYTIPDIKAEKITLRNGVTLNFEGMNFPVELKNISEFETNNPEISINVFGYDKEVVGPLYHTKAEKANHVNLILLAEADKAHFILVKHVSRLIRSQLTTNRRKISICNSCFYCTPREDLMIIHKKYCSRVVTKMPTVEESILEFKNFRKQMDVPFVIYADFECVLETVIAGGERIKKHIPCAYGFNIKCSFDSSLDVYHHYTGEDAAQKFIEQLDVSCREIYNNYLSLNTPMKPLSSIEQSIFDSALNCHICDKNLYDDKVRDHCHVTGKFRGAAHNVCNINYTVAQFIPIFFHNFSEYDCHLFVKELLTTIEGNTTIIPLTKEKYISLSHTVNMNPYDRHKTFEYRFLDSIRFMASSLDALDSYCTDGDMSIRKHFTNDNEFNLMRKKGIFCYEYLNSFEKLNDTTLPPIESFYSTLNDKRCYIEEYEHAIKV</sequence>
<organism evidence="1 2">
    <name type="scientific">Musca domestica</name>
    <name type="common">House fly</name>
    <dbReference type="NCBI Taxonomy" id="7370"/>
    <lineage>
        <taxon>Eukaryota</taxon>
        <taxon>Metazoa</taxon>
        <taxon>Ecdysozoa</taxon>
        <taxon>Arthropoda</taxon>
        <taxon>Hexapoda</taxon>
        <taxon>Insecta</taxon>
        <taxon>Pterygota</taxon>
        <taxon>Neoptera</taxon>
        <taxon>Endopterygota</taxon>
        <taxon>Diptera</taxon>
        <taxon>Brachycera</taxon>
        <taxon>Muscomorpha</taxon>
        <taxon>Muscoidea</taxon>
        <taxon>Muscidae</taxon>
        <taxon>Musca</taxon>
    </lineage>
</organism>
<dbReference type="PANTHER" id="PTHR31511">
    <property type="entry name" value="PROTEIN CBG23764"/>
    <property type="match status" value="1"/>
</dbReference>
<evidence type="ECO:0000313" key="2">
    <source>
        <dbReference type="RefSeq" id="XP_058980338.1"/>
    </source>
</evidence>
<dbReference type="InterPro" id="IPR038563">
    <property type="entry name" value="Endonuclease_7_sf"/>
</dbReference>
<accession>A0ABM3V3H5</accession>
<evidence type="ECO:0000313" key="1">
    <source>
        <dbReference type="Proteomes" id="UP001652621"/>
    </source>
</evidence>
<gene>
    <name evidence="2" type="primary">LOC131803264</name>
</gene>
<dbReference type="RefSeq" id="XP_058980338.1">
    <property type="nucleotide sequence ID" value="XM_059124355.1"/>
</dbReference>
<dbReference type="InterPro" id="IPR044925">
    <property type="entry name" value="His-Me_finger_sf"/>
</dbReference>
<name>A0ABM3V3H5_MUSDO</name>
<dbReference type="SUPFAM" id="SSF54060">
    <property type="entry name" value="His-Me finger endonucleases"/>
    <property type="match status" value="1"/>
</dbReference>
<protein>
    <submittedName>
        <fullName evidence="2">Uncharacterized protein LOC131803264</fullName>
    </submittedName>
</protein>
<dbReference type="PANTHER" id="PTHR31511:SF12">
    <property type="entry name" value="RHO TERMINATION FACTOR N-TERMINAL DOMAIN-CONTAINING PROTEIN"/>
    <property type="match status" value="1"/>
</dbReference>
<proteinExistence type="predicted"/>
<reference evidence="2" key="1">
    <citation type="submission" date="2025-08" db="UniProtKB">
        <authorList>
            <consortium name="RefSeq"/>
        </authorList>
    </citation>
    <scope>IDENTIFICATION</scope>
    <source>
        <strain evidence="2">Aabys</strain>
        <tissue evidence="2">Whole body</tissue>
    </source>
</reference>
<keyword evidence="1" id="KW-1185">Reference proteome</keyword>
<dbReference type="GeneID" id="131803264"/>
<dbReference type="Gene3D" id="3.40.1800.10">
    <property type="entry name" value="His-Me finger endonucleases"/>
    <property type="match status" value="1"/>
</dbReference>